<accession>A0A1N6W3S3</accession>
<dbReference type="InterPro" id="IPR009577">
    <property type="entry name" value="Sm_multidrug_ex"/>
</dbReference>
<sequence>MFETLLYTFLLSISPFGEARAGIPYAILNNVHFILAFLIGTVANTLVFPLFMWLIDTFSQKFWPFKAYKKGVIFLSKRAKKIAGDNVKKHGFWGLMVFVMIPLPGTGAYMGTIAANIFKIERKKAFMAISLGVVISSIFMALATHLGHLGVTQLSFN</sequence>
<feature type="transmembrane region" description="Helical" evidence="1">
    <location>
        <begin position="125"/>
        <end position="147"/>
    </location>
</feature>
<evidence type="ECO:0000256" key="1">
    <source>
        <dbReference type="SAM" id="Phobius"/>
    </source>
</evidence>
<dbReference type="PANTHER" id="PTHR36007">
    <property type="entry name" value="TRANSPORT PROTEIN-RELATED"/>
    <property type="match status" value="1"/>
</dbReference>
<dbReference type="OrthoDB" id="360192at2"/>
<feature type="transmembrane region" description="Helical" evidence="1">
    <location>
        <begin position="31"/>
        <end position="55"/>
    </location>
</feature>
<dbReference type="EMBL" id="FTNM01000002">
    <property type="protein sequence ID" value="SIQ84787.1"/>
    <property type="molecule type" value="Genomic_DNA"/>
</dbReference>
<dbReference type="AlphaFoldDB" id="A0A1N6W3S3"/>
<reference evidence="3" key="1">
    <citation type="submission" date="2017-01" db="EMBL/GenBank/DDBJ databases">
        <authorList>
            <person name="Varghese N."/>
            <person name="Submissions S."/>
        </authorList>
    </citation>
    <scope>NUCLEOTIDE SEQUENCE [LARGE SCALE GENOMIC DNA]</scope>
    <source>
        <strain evidence="3">DM9</strain>
    </source>
</reference>
<evidence type="ECO:0000313" key="2">
    <source>
        <dbReference type="EMBL" id="SIQ84787.1"/>
    </source>
</evidence>
<evidence type="ECO:0000313" key="3">
    <source>
        <dbReference type="Proteomes" id="UP000185924"/>
    </source>
</evidence>
<gene>
    <name evidence="2" type="ORF">SAMN05421545_1349</name>
</gene>
<protein>
    <submittedName>
        <fullName evidence="2">Uncharacterized membrane protein</fullName>
    </submittedName>
</protein>
<dbReference type="RefSeq" id="WP_076421573.1">
    <property type="nucleotide sequence ID" value="NZ_FTNM01000002.1"/>
</dbReference>
<keyword evidence="1" id="KW-0472">Membrane</keyword>
<dbReference type="PANTHER" id="PTHR36007:SF2">
    <property type="entry name" value="TRANSPORT PROTEIN-RELATED"/>
    <property type="match status" value="1"/>
</dbReference>
<organism evidence="2 3">
    <name type="scientific">Pontibacter lucknowensis</name>
    <dbReference type="NCBI Taxonomy" id="1077936"/>
    <lineage>
        <taxon>Bacteria</taxon>
        <taxon>Pseudomonadati</taxon>
        <taxon>Bacteroidota</taxon>
        <taxon>Cytophagia</taxon>
        <taxon>Cytophagales</taxon>
        <taxon>Hymenobacteraceae</taxon>
        <taxon>Pontibacter</taxon>
    </lineage>
</organism>
<keyword evidence="1" id="KW-0812">Transmembrane</keyword>
<keyword evidence="1" id="KW-1133">Transmembrane helix</keyword>
<proteinExistence type="predicted"/>
<keyword evidence="3" id="KW-1185">Reference proteome</keyword>
<name>A0A1N6W3S3_9BACT</name>
<dbReference type="STRING" id="1077936.SAMN05421545_1349"/>
<dbReference type="Pfam" id="PF06695">
    <property type="entry name" value="Sm_multidrug_ex"/>
    <property type="match status" value="1"/>
</dbReference>
<dbReference type="Proteomes" id="UP000185924">
    <property type="component" value="Unassembled WGS sequence"/>
</dbReference>